<evidence type="ECO:0000256" key="1">
    <source>
        <dbReference type="ARBA" id="ARBA00001968"/>
    </source>
</evidence>
<keyword evidence="7" id="KW-0539">Nucleus</keyword>
<keyword evidence="4" id="KW-0540">Nuclease</keyword>
<proteinExistence type="inferred from homology"/>
<dbReference type="PANTHER" id="PTHR22930:SF85">
    <property type="entry name" value="GH03217P-RELATED"/>
    <property type="match status" value="1"/>
</dbReference>
<accession>A0A6G0WQW0</accession>
<evidence type="ECO:0000256" key="3">
    <source>
        <dbReference type="ARBA" id="ARBA00006958"/>
    </source>
</evidence>
<comment type="caution">
    <text evidence="9">The sequence shown here is derived from an EMBL/GenBank/DDBJ whole genome shotgun (WGS) entry which is preliminary data.</text>
</comment>
<reference evidence="9 10" key="1">
    <citation type="submission" date="2019-07" db="EMBL/GenBank/DDBJ databases">
        <title>Genomics analysis of Aphanomyces spp. identifies a new class of oomycete effector associated with host adaptation.</title>
        <authorList>
            <person name="Gaulin E."/>
        </authorList>
    </citation>
    <scope>NUCLEOTIDE SEQUENCE [LARGE SCALE GENOMIC DNA]</scope>
    <source>
        <strain evidence="9 10">ATCC 201684</strain>
    </source>
</reference>
<evidence type="ECO:0000256" key="2">
    <source>
        <dbReference type="ARBA" id="ARBA00004123"/>
    </source>
</evidence>
<comment type="cofactor">
    <cofactor evidence="1">
        <name>a divalent metal cation</name>
        <dbReference type="ChEBI" id="CHEBI:60240"/>
    </cofactor>
</comment>
<sequence>MLWSWIRLPQSKVCWRIVEDGFRSKRSIPGIVGAVDGTLIEINRPKDFDGFYNRHGDPSFNVQAIVDHVGKFMSVDIRPGSFSDKKIWKLSYFGRNVRSLIPPGCFIVGDAGYCLFPWLIIPYMPHEEGGKLTAMQRHFNFVLSSSRMVVECAFGRLKERFRILKGVMAEKAIEKSCSVIMACMVLHNILLELNDSLFDASDPRRDSNIYVQPHERTGKTPVESDKIIRQVARHRRNRLAKSIFKSRYASHMY</sequence>
<evidence type="ECO:0000256" key="5">
    <source>
        <dbReference type="ARBA" id="ARBA00022723"/>
    </source>
</evidence>
<evidence type="ECO:0000313" key="9">
    <source>
        <dbReference type="EMBL" id="KAF0729772.1"/>
    </source>
</evidence>
<protein>
    <recommendedName>
        <fullName evidence="8">DDE Tnp4 domain-containing protein</fullName>
    </recommendedName>
</protein>
<dbReference type="AlphaFoldDB" id="A0A6G0WQW0"/>
<keyword evidence="5" id="KW-0479">Metal-binding</keyword>
<dbReference type="Pfam" id="PF13359">
    <property type="entry name" value="DDE_Tnp_4"/>
    <property type="match status" value="1"/>
</dbReference>
<dbReference type="InterPro" id="IPR045249">
    <property type="entry name" value="HARBI1-like"/>
</dbReference>
<organism evidence="9 10">
    <name type="scientific">Aphanomyces euteiches</name>
    <dbReference type="NCBI Taxonomy" id="100861"/>
    <lineage>
        <taxon>Eukaryota</taxon>
        <taxon>Sar</taxon>
        <taxon>Stramenopiles</taxon>
        <taxon>Oomycota</taxon>
        <taxon>Saprolegniomycetes</taxon>
        <taxon>Saprolegniales</taxon>
        <taxon>Verrucalvaceae</taxon>
        <taxon>Aphanomyces</taxon>
    </lineage>
</organism>
<feature type="domain" description="DDE Tnp4" evidence="8">
    <location>
        <begin position="35"/>
        <end position="188"/>
    </location>
</feature>
<evidence type="ECO:0000256" key="4">
    <source>
        <dbReference type="ARBA" id="ARBA00022722"/>
    </source>
</evidence>
<dbReference type="VEuPathDB" id="FungiDB:AeMF1_005222"/>
<dbReference type="PANTHER" id="PTHR22930">
    <property type="match status" value="1"/>
</dbReference>
<comment type="subcellular location">
    <subcellularLocation>
        <location evidence="2">Nucleus</location>
    </subcellularLocation>
</comment>
<comment type="similarity">
    <text evidence="3">Belongs to the HARBI1 family.</text>
</comment>
<gene>
    <name evidence="9" type="ORF">Ae201684_012663</name>
</gene>
<name>A0A6G0WQW0_9STRA</name>
<evidence type="ECO:0000256" key="6">
    <source>
        <dbReference type="ARBA" id="ARBA00022801"/>
    </source>
</evidence>
<dbReference type="GO" id="GO:0046872">
    <property type="term" value="F:metal ion binding"/>
    <property type="evidence" value="ECO:0007669"/>
    <property type="project" value="UniProtKB-KW"/>
</dbReference>
<dbReference type="GO" id="GO:0005634">
    <property type="term" value="C:nucleus"/>
    <property type="evidence" value="ECO:0007669"/>
    <property type="project" value="UniProtKB-SubCell"/>
</dbReference>
<dbReference type="InterPro" id="IPR027806">
    <property type="entry name" value="HARBI1_dom"/>
</dbReference>
<dbReference type="GO" id="GO:0016787">
    <property type="term" value="F:hydrolase activity"/>
    <property type="evidence" value="ECO:0007669"/>
    <property type="project" value="UniProtKB-KW"/>
</dbReference>
<evidence type="ECO:0000256" key="7">
    <source>
        <dbReference type="ARBA" id="ARBA00023242"/>
    </source>
</evidence>
<dbReference type="EMBL" id="VJMJ01000161">
    <property type="protein sequence ID" value="KAF0729772.1"/>
    <property type="molecule type" value="Genomic_DNA"/>
</dbReference>
<dbReference type="GO" id="GO:0004518">
    <property type="term" value="F:nuclease activity"/>
    <property type="evidence" value="ECO:0007669"/>
    <property type="project" value="UniProtKB-KW"/>
</dbReference>
<evidence type="ECO:0000259" key="8">
    <source>
        <dbReference type="Pfam" id="PF13359"/>
    </source>
</evidence>
<keyword evidence="10" id="KW-1185">Reference proteome</keyword>
<dbReference type="Proteomes" id="UP000481153">
    <property type="component" value="Unassembled WGS sequence"/>
</dbReference>
<evidence type="ECO:0000313" key="10">
    <source>
        <dbReference type="Proteomes" id="UP000481153"/>
    </source>
</evidence>
<keyword evidence="6" id="KW-0378">Hydrolase</keyword>